<dbReference type="PANTHER" id="PTHR47739">
    <property type="entry name" value="TRNA1(VAL) (ADENINE(37)-N6)-METHYLTRANSFERASE"/>
    <property type="match status" value="1"/>
</dbReference>
<dbReference type="KEGG" id="pah:Poras_1089"/>
<dbReference type="EC" id="2.1.1.223" evidence="6"/>
<dbReference type="PANTHER" id="PTHR47739:SF1">
    <property type="entry name" value="TRNA1(VAL) (ADENINE(37)-N6)-METHYLTRANSFERASE"/>
    <property type="match status" value="1"/>
</dbReference>
<evidence type="ECO:0000256" key="4">
    <source>
        <dbReference type="ARBA" id="ARBA00022691"/>
    </source>
</evidence>
<dbReference type="Gene3D" id="3.40.50.150">
    <property type="entry name" value="Vaccinia Virus protein VP39"/>
    <property type="match status" value="1"/>
</dbReference>
<comment type="catalytic activity">
    <reaction evidence="6">
        <text>adenosine(37) in tRNA1(Val) + S-adenosyl-L-methionine = N(6)-methyladenosine(37) in tRNA1(Val) + S-adenosyl-L-homocysteine + H(+)</text>
        <dbReference type="Rhea" id="RHEA:43160"/>
        <dbReference type="Rhea" id="RHEA-COMP:10369"/>
        <dbReference type="Rhea" id="RHEA-COMP:10370"/>
        <dbReference type="ChEBI" id="CHEBI:15378"/>
        <dbReference type="ChEBI" id="CHEBI:57856"/>
        <dbReference type="ChEBI" id="CHEBI:59789"/>
        <dbReference type="ChEBI" id="CHEBI:74411"/>
        <dbReference type="ChEBI" id="CHEBI:74449"/>
        <dbReference type="EC" id="2.1.1.223"/>
    </reaction>
</comment>
<dbReference type="CDD" id="cd02440">
    <property type="entry name" value="AdoMet_MTases"/>
    <property type="match status" value="1"/>
</dbReference>
<evidence type="ECO:0000313" key="9">
    <source>
        <dbReference type="Proteomes" id="UP000006545"/>
    </source>
</evidence>
<feature type="domain" description="Methyltransferase small" evidence="7">
    <location>
        <begin position="37"/>
        <end position="123"/>
    </location>
</feature>
<dbReference type="Proteomes" id="UP000006545">
    <property type="component" value="Chromosome"/>
</dbReference>
<evidence type="ECO:0000313" key="8">
    <source>
        <dbReference type="EMBL" id="AEE13031.1"/>
    </source>
</evidence>
<gene>
    <name evidence="8" type="ordered locus">Poras_1089</name>
</gene>
<keyword evidence="2 6" id="KW-0489">Methyltransferase</keyword>
<dbReference type="HAMAP" id="MF_01872">
    <property type="entry name" value="tRNA_methyltr_YfiC"/>
    <property type="match status" value="1"/>
</dbReference>
<evidence type="ECO:0000256" key="6">
    <source>
        <dbReference type="HAMAP-Rule" id="MF_01872"/>
    </source>
</evidence>
<keyword evidence="4 6" id="KW-0949">S-adenosyl-L-methionine</keyword>
<protein>
    <recommendedName>
        <fullName evidence="6">tRNA1(Val) (adenine(37)-N6)-methyltransferase</fullName>
        <ecNumber evidence="6">2.1.1.223</ecNumber>
    </recommendedName>
    <alternativeName>
        <fullName evidence="6">tRNA m6A37 methyltransferase</fullName>
    </alternativeName>
</protein>
<dbReference type="EMBL" id="CP002689">
    <property type="protein sequence ID" value="AEE13031.1"/>
    <property type="molecule type" value="Genomic_DNA"/>
</dbReference>
<dbReference type="SUPFAM" id="SSF53335">
    <property type="entry name" value="S-adenosyl-L-methionine-dependent methyltransferases"/>
    <property type="match status" value="1"/>
</dbReference>
<dbReference type="GO" id="GO:0016430">
    <property type="term" value="F:tRNA (adenine-N6)-methyltransferase activity"/>
    <property type="evidence" value="ECO:0007669"/>
    <property type="project" value="UniProtKB-UniRule"/>
</dbReference>
<evidence type="ECO:0000256" key="2">
    <source>
        <dbReference type="ARBA" id="ARBA00022603"/>
    </source>
</evidence>
<dbReference type="RefSeq" id="WP_013760491.1">
    <property type="nucleotide sequence ID" value="NC_015501.1"/>
</dbReference>
<name>F4KL19_PORAD</name>
<comment type="similarity">
    <text evidence="6">Belongs to the methyltransferase superfamily. tRNA (adenine-N(6)-)-methyltransferase family.</text>
</comment>
<dbReference type="AlphaFoldDB" id="F4KL19"/>
<keyword evidence="5 6" id="KW-0819">tRNA processing</keyword>
<evidence type="ECO:0000256" key="1">
    <source>
        <dbReference type="ARBA" id="ARBA00022490"/>
    </source>
</evidence>
<evidence type="ECO:0000256" key="3">
    <source>
        <dbReference type="ARBA" id="ARBA00022679"/>
    </source>
</evidence>
<dbReference type="InterPro" id="IPR022882">
    <property type="entry name" value="tRNA_adenine-N6_MeTrfase"/>
</dbReference>
<keyword evidence="9" id="KW-1185">Reference proteome</keyword>
<keyword evidence="3 6" id="KW-0808">Transferase</keyword>
<dbReference type="InterPro" id="IPR002052">
    <property type="entry name" value="DNA_methylase_N6_adenine_CS"/>
</dbReference>
<proteinExistence type="inferred from homology"/>
<dbReference type="STRING" id="879243.Poras_1089"/>
<evidence type="ECO:0000256" key="5">
    <source>
        <dbReference type="ARBA" id="ARBA00022694"/>
    </source>
</evidence>
<comment type="subcellular location">
    <subcellularLocation>
        <location evidence="6">Cytoplasm</location>
    </subcellularLocation>
</comment>
<dbReference type="HOGENOM" id="CLU_061983_0_0_10"/>
<accession>F4KL19</accession>
<dbReference type="GO" id="GO:0005737">
    <property type="term" value="C:cytoplasm"/>
    <property type="evidence" value="ECO:0007669"/>
    <property type="project" value="UniProtKB-SubCell"/>
</dbReference>
<dbReference type="OrthoDB" id="5383291at2"/>
<keyword evidence="1 6" id="KW-0963">Cytoplasm</keyword>
<reference evidence="9" key="1">
    <citation type="submission" date="2011-04" db="EMBL/GenBank/DDBJ databases">
        <title>The complete genome of Porphyromonas asaccharolytica DSM 20707.</title>
        <authorList>
            <person name="Lucas S."/>
            <person name="Han J."/>
            <person name="Lapidus A."/>
            <person name="Bruce D."/>
            <person name="Goodwin L."/>
            <person name="Pitluck S."/>
            <person name="Peters L."/>
            <person name="Kyrpides N."/>
            <person name="Mavromatis K."/>
            <person name="Ivanova N."/>
            <person name="Ovchinnikova G."/>
            <person name="Pagani I."/>
            <person name="Lu M."/>
            <person name="Detter J.C."/>
            <person name="Tapia R."/>
            <person name="Han C."/>
            <person name="Land M."/>
            <person name="Hauser L."/>
            <person name="Markowitz V."/>
            <person name="Cheng J.-F."/>
            <person name="Hugenholtz P."/>
            <person name="Woyke T."/>
            <person name="Wu D."/>
            <person name="Gronow S."/>
            <person name="Wellnitz S."/>
            <person name="Brambilla E."/>
            <person name="Klenk H.-P."/>
            <person name="Eisen J.A."/>
        </authorList>
    </citation>
    <scope>NUCLEOTIDE SEQUENCE [LARGE SCALE GENOMIC DNA]</scope>
    <source>
        <strain evidence="9">ATCC 25260 / DSM 20707 / VPI 4198</strain>
    </source>
</reference>
<dbReference type="InterPro" id="IPR029063">
    <property type="entry name" value="SAM-dependent_MTases_sf"/>
</dbReference>
<dbReference type="GO" id="GO:0032259">
    <property type="term" value="P:methylation"/>
    <property type="evidence" value="ECO:0007669"/>
    <property type="project" value="UniProtKB-KW"/>
</dbReference>
<sequence length="244" mass="27172">MDKPFCMRHYALMQGACAMRISTDALFLGAWARTAHTASQVLDVGTGTGILSLMLAQTYPSAMVTAIDIDDEAVRTAQDNFSRSPYGDRLTALSCDITAPELALPPRTYDLIISNPPYYDGLQPATAPLRQARHTEEGFAPHLLFRYLEAFVAPEPTLCLVTPVEALPLLRREAVLHRYNLTRLCGLHHHVGQPAIRLLTQWHRSATPPPPCRSESLAIRTAQQHYTAEAQDLLHPYLLDEYLT</sequence>
<organism evidence="8 9">
    <name type="scientific">Porphyromonas asaccharolytica (strain ATCC 25260 / DSM 20707 / BCRC 10618 / CCUG 7834 / JCM 6326 / LMG 13178 / VPI 4198 / B440)</name>
    <name type="common">Bacteroides asaccharolyticus</name>
    <dbReference type="NCBI Taxonomy" id="879243"/>
    <lineage>
        <taxon>Bacteria</taxon>
        <taxon>Pseudomonadati</taxon>
        <taxon>Bacteroidota</taxon>
        <taxon>Bacteroidia</taxon>
        <taxon>Bacteroidales</taxon>
        <taxon>Porphyromonadaceae</taxon>
        <taxon>Porphyromonas</taxon>
    </lineage>
</organism>
<dbReference type="Pfam" id="PF05175">
    <property type="entry name" value="MTS"/>
    <property type="match status" value="1"/>
</dbReference>
<evidence type="ECO:0000259" key="7">
    <source>
        <dbReference type="Pfam" id="PF05175"/>
    </source>
</evidence>
<comment type="function">
    <text evidence="6">Specifically methylates the adenine in position 37 of tRNA(1)(Val) (anticodon cmo5UAC).</text>
</comment>
<dbReference type="InterPro" id="IPR007848">
    <property type="entry name" value="Small_mtfrase_dom"/>
</dbReference>
<dbReference type="GO" id="GO:0003676">
    <property type="term" value="F:nucleic acid binding"/>
    <property type="evidence" value="ECO:0007669"/>
    <property type="project" value="InterPro"/>
</dbReference>
<dbReference type="PROSITE" id="PS00092">
    <property type="entry name" value="N6_MTASE"/>
    <property type="match status" value="1"/>
</dbReference>
<dbReference type="GO" id="GO:0008033">
    <property type="term" value="P:tRNA processing"/>
    <property type="evidence" value="ECO:0007669"/>
    <property type="project" value="UniProtKB-UniRule"/>
</dbReference>
<dbReference type="eggNOG" id="COG4123">
    <property type="taxonomic scope" value="Bacteria"/>
</dbReference>
<dbReference type="InterPro" id="IPR050210">
    <property type="entry name" value="tRNA_Adenine-N(6)_MTase"/>
</dbReference>